<dbReference type="GO" id="GO:0005886">
    <property type="term" value="C:plasma membrane"/>
    <property type="evidence" value="ECO:0007669"/>
    <property type="project" value="UniProtKB-SubCell"/>
</dbReference>
<feature type="transmembrane region" description="Helical" evidence="7">
    <location>
        <begin position="139"/>
        <end position="159"/>
    </location>
</feature>
<feature type="transmembrane region" description="Helical" evidence="7">
    <location>
        <begin position="165"/>
        <end position="187"/>
    </location>
</feature>
<dbReference type="InterPro" id="IPR050171">
    <property type="entry name" value="MFS_Transporters"/>
</dbReference>
<evidence type="ECO:0000259" key="8">
    <source>
        <dbReference type="PROSITE" id="PS50850"/>
    </source>
</evidence>
<dbReference type="PANTHER" id="PTHR23517:SF2">
    <property type="entry name" value="MULTIDRUG RESISTANCE PROTEIN MDTH"/>
    <property type="match status" value="1"/>
</dbReference>
<feature type="transmembrane region" description="Helical" evidence="7">
    <location>
        <begin position="363"/>
        <end position="382"/>
    </location>
</feature>
<dbReference type="Pfam" id="PF07690">
    <property type="entry name" value="MFS_1"/>
    <property type="match status" value="1"/>
</dbReference>
<keyword evidence="10" id="KW-1185">Reference proteome</keyword>
<feature type="transmembrane region" description="Helical" evidence="7">
    <location>
        <begin position="320"/>
        <end position="342"/>
    </location>
</feature>
<feature type="transmembrane region" description="Helical" evidence="7">
    <location>
        <begin position="104"/>
        <end position="127"/>
    </location>
</feature>
<evidence type="ECO:0000256" key="4">
    <source>
        <dbReference type="ARBA" id="ARBA00022692"/>
    </source>
</evidence>
<evidence type="ECO:0000256" key="6">
    <source>
        <dbReference type="ARBA" id="ARBA00023136"/>
    </source>
</evidence>
<feature type="transmembrane region" description="Helical" evidence="7">
    <location>
        <begin position="251"/>
        <end position="272"/>
    </location>
</feature>
<evidence type="ECO:0000256" key="2">
    <source>
        <dbReference type="ARBA" id="ARBA00022448"/>
    </source>
</evidence>
<dbReference type="OrthoDB" id="3285778at2"/>
<dbReference type="SUPFAM" id="SSF103473">
    <property type="entry name" value="MFS general substrate transporter"/>
    <property type="match status" value="1"/>
</dbReference>
<dbReference type="InterPro" id="IPR036259">
    <property type="entry name" value="MFS_trans_sf"/>
</dbReference>
<evidence type="ECO:0000256" key="7">
    <source>
        <dbReference type="SAM" id="Phobius"/>
    </source>
</evidence>
<evidence type="ECO:0000313" key="10">
    <source>
        <dbReference type="Proteomes" id="UP000282674"/>
    </source>
</evidence>
<dbReference type="AlphaFoldDB" id="A0A3M2M9C2"/>
<name>A0A3M2M9C2_9ACTN</name>
<dbReference type="InterPro" id="IPR020846">
    <property type="entry name" value="MFS_dom"/>
</dbReference>
<gene>
    <name evidence="9" type="ORF">EBO15_09745</name>
</gene>
<dbReference type="EMBL" id="RFFG01000013">
    <property type="protein sequence ID" value="RMI45483.1"/>
    <property type="molecule type" value="Genomic_DNA"/>
</dbReference>
<evidence type="ECO:0000256" key="3">
    <source>
        <dbReference type="ARBA" id="ARBA00022475"/>
    </source>
</evidence>
<evidence type="ECO:0000256" key="1">
    <source>
        <dbReference type="ARBA" id="ARBA00004651"/>
    </source>
</evidence>
<accession>A0A3M2M9C2</accession>
<feature type="transmembrane region" description="Helical" evidence="7">
    <location>
        <begin position="284"/>
        <end position="308"/>
    </location>
</feature>
<organism evidence="9 10">
    <name type="scientific">Actinomadura harenae</name>
    <dbReference type="NCBI Taxonomy" id="2483351"/>
    <lineage>
        <taxon>Bacteria</taxon>
        <taxon>Bacillati</taxon>
        <taxon>Actinomycetota</taxon>
        <taxon>Actinomycetes</taxon>
        <taxon>Streptosporangiales</taxon>
        <taxon>Thermomonosporaceae</taxon>
        <taxon>Actinomadura</taxon>
    </lineage>
</organism>
<keyword evidence="3" id="KW-1003">Cell membrane</keyword>
<dbReference type="PROSITE" id="PS50850">
    <property type="entry name" value="MFS"/>
    <property type="match status" value="1"/>
</dbReference>
<protein>
    <submittedName>
        <fullName evidence="9">MFS transporter</fullName>
    </submittedName>
</protein>
<dbReference type="RefSeq" id="WP_122194004.1">
    <property type="nucleotide sequence ID" value="NZ_JBHSKC010000022.1"/>
</dbReference>
<evidence type="ECO:0000313" key="9">
    <source>
        <dbReference type="EMBL" id="RMI45483.1"/>
    </source>
</evidence>
<dbReference type="PANTHER" id="PTHR23517">
    <property type="entry name" value="RESISTANCE PROTEIN MDTM, PUTATIVE-RELATED-RELATED"/>
    <property type="match status" value="1"/>
</dbReference>
<proteinExistence type="predicted"/>
<keyword evidence="6 7" id="KW-0472">Membrane</keyword>
<keyword evidence="4 7" id="KW-0812">Transmembrane</keyword>
<feature type="transmembrane region" description="Helical" evidence="7">
    <location>
        <begin position="394"/>
        <end position="414"/>
    </location>
</feature>
<feature type="domain" description="Major facilitator superfamily (MFS) profile" evidence="8">
    <location>
        <begin position="14"/>
        <end position="419"/>
    </location>
</feature>
<feature type="transmembrane region" description="Helical" evidence="7">
    <location>
        <begin position="217"/>
        <end position="239"/>
    </location>
</feature>
<comment type="subcellular location">
    <subcellularLocation>
        <location evidence="1">Cell membrane</location>
        <topology evidence="1">Multi-pass membrane protein</topology>
    </subcellularLocation>
</comment>
<reference evidence="9 10" key="1">
    <citation type="submission" date="2018-10" db="EMBL/GenBank/DDBJ databases">
        <title>Isolation from soil.</title>
        <authorList>
            <person name="Hu J."/>
        </authorList>
    </citation>
    <scope>NUCLEOTIDE SEQUENCE [LARGE SCALE GENOMIC DNA]</scope>
    <source>
        <strain evidence="9 10">NEAU-Ht49</strain>
    </source>
</reference>
<keyword evidence="5 7" id="KW-1133">Transmembrane helix</keyword>
<evidence type="ECO:0000256" key="5">
    <source>
        <dbReference type="ARBA" id="ARBA00022989"/>
    </source>
</evidence>
<dbReference type="Gene3D" id="1.20.1250.20">
    <property type="entry name" value="MFS general substrate transporter like domains"/>
    <property type="match status" value="1"/>
</dbReference>
<sequence>MSGTLAQARSFSRPVQVLLVNQVGINIGFYMLMPFLAAYLTGPAGLSAAMAGLVLGIRNFSQQGMFLIGGTVADRLGYRPAIIAGCGLRVLGFAAFAASTTPAVLIGAAVLTGLAGALFNPAARAYVAVEAADRRTEAFAVFNVFYQLGILIGPLAGLALLGSGFRAVCMAAALIFAVLTGLQLAFLPARRPTGPDTLTEGRRPVLTDWRRAAGDRAFTAFAVSMLASYALSFQVYLGLPLEIQRLTGHQHAVVVVFAVQAVLALAGQVRLTTWCTARYRPGQVIWRGLAVMAAAFAPMAAAAALPAAGGGGRPAGLVEAAMPLGLILAAAVLLAVGTMLVFPFEMTVLTTLGPPHLLGTYYGVYNLASGIGILTGNLLSGAALDAARTHGMPALPWLALTAVGAVSALAVAALDRHGHLTAPAAEPAHSTVPAR</sequence>
<keyword evidence="2" id="KW-0813">Transport</keyword>
<dbReference type="Proteomes" id="UP000282674">
    <property type="component" value="Unassembled WGS sequence"/>
</dbReference>
<feature type="transmembrane region" description="Helical" evidence="7">
    <location>
        <begin position="27"/>
        <end position="55"/>
    </location>
</feature>
<dbReference type="GO" id="GO:0022857">
    <property type="term" value="F:transmembrane transporter activity"/>
    <property type="evidence" value="ECO:0007669"/>
    <property type="project" value="InterPro"/>
</dbReference>
<dbReference type="InterPro" id="IPR011701">
    <property type="entry name" value="MFS"/>
</dbReference>
<comment type="caution">
    <text evidence="9">The sequence shown here is derived from an EMBL/GenBank/DDBJ whole genome shotgun (WGS) entry which is preliminary data.</text>
</comment>